<dbReference type="AlphaFoldDB" id="A0A290S275"/>
<evidence type="ECO:0000313" key="2">
    <source>
        <dbReference type="Proteomes" id="UP000016505"/>
    </source>
</evidence>
<protein>
    <submittedName>
        <fullName evidence="1">Uncharacterized protein</fullName>
    </submittedName>
</protein>
<dbReference type="EMBL" id="CP011025">
    <property type="protein sequence ID" value="ATC86216.1"/>
    <property type="molecule type" value="Genomic_DNA"/>
</dbReference>
<reference evidence="1 2" key="1">
    <citation type="journal article" date="2012" name="J. Bacteriol.">
        <title>Genome sequences of type strains of seven species of the marine bacterium Pseudoalteromonas.</title>
        <authorList>
            <person name="Xie B.B."/>
            <person name="Shu Y.L."/>
            <person name="Qin Q.L."/>
            <person name="Rong J.C."/>
            <person name="Zhang X.Y."/>
            <person name="Chen X.L."/>
            <person name="Shi M."/>
            <person name="He H.L."/>
            <person name="Zhou B.C."/>
            <person name="Zhang Y.Z."/>
        </authorList>
    </citation>
    <scope>NUCLEOTIDE SEQUENCE [LARGE SCALE GENOMIC DNA]</scope>
    <source>
        <strain evidence="1 2">A 37-1-2</strain>
    </source>
</reference>
<organism evidence="1 2">
    <name type="scientific">Pseudoalteromonas arctica A 37-1-2</name>
    <dbReference type="NCBI Taxonomy" id="1117313"/>
    <lineage>
        <taxon>Bacteria</taxon>
        <taxon>Pseudomonadati</taxon>
        <taxon>Pseudomonadota</taxon>
        <taxon>Gammaproteobacteria</taxon>
        <taxon>Alteromonadales</taxon>
        <taxon>Pseudoalteromonadaceae</taxon>
        <taxon>Pseudoalteromonas</taxon>
    </lineage>
</organism>
<sequence length="120" mass="13004">MIATGIGAQWNSATPDLVLLQVAIFNDISAITGAELNIDGNKIKLYTTKGITDFNSSSVKQSVKSFSTKLSVIRDIVNSEKTWIRVSTPTGSMENAIIDGETDSKAFYALQRFLLAVDSK</sequence>
<evidence type="ECO:0000313" key="1">
    <source>
        <dbReference type="EMBL" id="ATC86216.1"/>
    </source>
</evidence>
<gene>
    <name evidence="1" type="ORF">PARC_a1619</name>
</gene>
<name>A0A290S275_9GAMM</name>
<dbReference type="Proteomes" id="UP000016505">
    <property type="component" value="Chromosome I"/>
</dbReference>
<proteinExistence type="predicted"/>
<dbReference type="KEGG" id="part:PARC_a1619"/>
<accession>A0A290S275</accession>